<dbReference type="PANTHER" id="PTHR37943">
    <property type="entry name" value="PROTEIN VES"/>
    <property type="match status" value="1"/>
</dbReference>
<sequence>MNYKIIQPKDFKTSHWSGGTTTELYIYPEGSDFKSREFDFRLSIATIIINESDFTPLPGVDRTLLLLEGELELIHEGHHSTTLKPLEQDSFSGSWQTKCIGKGKDFNLMTQKCNGTISVVKNDTVIEPDSEHTCIYALNGDARVNGISLKEGSLMVVKKSKKG</sequence>
<name>A0A916JNB2_9FLAO</name>
<evidence type="ECO:0000313" key="2">
    <source>
        <dbReference type="Proteomes" id="UP000683507"/>
    </source>
</evidence>
<reference evidence="1" key="1">
    <citation type="submission" date="2021-04" db="EMBL/GenBank/DDBJ databases">
        <authorList>
            <person name="Rodrigo-Torres L."/>
            <person name="Arahal R. D."/>
            <person name="Lucena T."/>
        </authorList>
    </citation>
    <scope>NUCLEOTIDE SEQUENCE</scope>
    <source>
        <strain evidence="1">AS29M-1</strain>
    </source>
</reference>
<proteinExistence type="predicted"/>
<dbReference type="KEGG" id="ptan:CRYO30217_02260"/>
<protein>
    <submittedName>
        <fullName evidence="1">Protein Ves</fullName>
    </submittedName>
</protein>
<accession>A0A916JNB2</accession>
<dbReference type="Pfam" id="PF05962">
    <property type="entry name" value="HutD"/>
    <property type="match status" value="1"/>
</dbReference>
<dbReference type="InterPro" id="IPR014710">
    <property type="entry name" value="RmlC-like_jellyroll"/>
</dbReference>
<dbReference type="PANTHER" id="PTHR37943:SF1">
    <property type="entry name" value="PROTEIN VES"/>
    <property type="match status" value="1"/>
</dbReference>
<dbReference type="EMBL" id="OU015584">
    <property type="protein sequence ID" value="CAG5083673.1"/>
    <property type="molecule type" value="Genomic_DNA"/>
</dbReference>
<organism evidence="1 2">
    <name type="scientific">Parvicella tangerina</name>
    <dbReference type="NCBI Taxonomy" id="2829795"/>
    <lineage>
        <taxon>Bacteria</taxon>
        <taxon>Pseudomonadati</taxon>
        <taxon>Bacteroidota</taxon>
        <taxon>Flavobacteriia</taxon>
        <taxon>Flavobacteriales</taxon>
        <taxon>Parvicellaceae</taxon>
        <taxon>Parvicella</taxon>
    </lineage>
</organism>
<dbReference type="SUPFAM" id="SSF51182">
    <property type="entry name" value="RmlC-like cupins"/>
    <property type="match status" value="1"/>
</dbReference>
<keyword evidence="2" id="KW-1185">Reference proteome</keyword>
<dbReference type="InterPro" id="IPR010282">
    <property type="entry name" value="Uncharacterised_HutD/Ves"/>
</dbReference>
<dbReference type="RefSeq" id="WP_258542491.1">
    <property type="nucleotide sequence ID" value="NZ_OU015584.1"/>
</dbReference>
<dbReference type="Gene3D" id="2.60.120.10">
    <property type="entry name" value="Jelly Rolls"/>
    <property type="match status" value="1"/>
</dbReference>
<dbReference type="InterPro" id="IPR011051">
    <property type="entry name" value="RmlC_Cupin_sf"/>
</dbReference>
<dbReference type="Proteomes" id="UP000683507">
    <property type="component" value="Chromosome"/>
</dbReference>
<dbReference type="AlphaFoldDB" id="A0A916JNB2"/>
<evidence type="ECO:0000313" key="1">
    <source>
        <dbReference type="EMBL" id="CAG5083673.1"/>
    </source>
</evidence>
<gene>
    <name evidence="1" type="primary">ves</name>
    <name evidence="1" type="ORF">CRYO30217_02260</name>
</gene>